<dbReference type="InterPro" id="IPR046342">
    <property type="entry name" value="CBS_dom_sf"/>
</dbReference>
<dbReference type="RefSeq" id="WP_014812105.1">
    <property type="nucleotide sequence ID" value="NC_018025.1"/>
</dbReference>
<evidence type="ECO:0000313" key="4">
    <source>
        <dbReference type="Proteomes" id="UP000006055"/>
    </source>
</evidence>
<keyword evidence="1" id="KW-0129">CBS domain</keyword>
<evidence type="ECO:0000256" key="1">
    <source>
        <dbReference type="PROSITE-ProRule" id="PRU00703"/>
    </source>
</evidence>
<protein>
    <submittedName>
        <fullName evidence="3">CBS domain-containing protein</fullName>
    </submittedName>
</protein>
<gene>
    <name evidence="3" type="ordered locus">Desti_4353</name>
</gene>
<reference evidence="4" key="1">
    <citation type="submission" date="2012-06" db="EMBL/GenBank/DDBJ databases">
        <title>Complete sequence of chromosome of Desulfomonile tiedjei DSM 6799.</title>
        <authorList>
            <person name="Lucas S."/>
            <person name="Copeland A."/>
            <person name="Lapidus A."/>
            <person name="Glavina del Rio T."/>
            <person name="Dalin E."/>
            <person name="Tice H."/>
            <person name="Bruce D."/>
            <person name="Goodwin L."/>
            <person name="Pitluck S."/>
            <person name="Peters L."/>
            <person name="Ovchinnikova G."/>
            <person name="Zeytun A."/>
            <person name="Lu M."/>
            <person name="Kyrpides N."/>
            <person name="Mavromatis K."/>
            <person name="Ivanova N."/>
            <person name="Brettin T."/>
            <person name="Detter J.C."/>
            <person name="Han C."/>
            <person name="Larimer F."/>
            <person name="Land M."/>
            <person name="Hauser L."/>
            <person name="Markowitz V."/>
            <person name="Cheng J.-F."/>
            <person name="Hugenholtz P."/>
            <person name="Woyke T."/>
            <person name="Wu D."/>
            <person name="Spring S."/>
            <person name="Schroeder M."/>
            <person name="Brambilla E."/>
            <person name="Klenk H.-P."/>
            <person name="Eisen J.A."/>
        </authorList>
    </citation>
    <scope>NUCLEOTIDE SEQUENCE [LARGE SCALE GENOMIC DNA]</scope>
    <source>
        <strain evidence="4">ATCC 49306 / DSM 6799 / DCB-1</strain>
    </source>
</reference>
<dbReference type="SUPFAM" id="SSF54631">
    <property type="entry name" value="CBS-domain pair"/>
    <property type="match status" value="1"/>
</dbReference>
<proteinExistence type="predicted"/>
<accession>I4CBP5</accession>
<organism evidence="3 4">
    <name type="scientific">Desulfomonile tiedjei (strain ATCC 49306 / DSM 6799 / DCB-1)</name>
    <dbReference type="NCBI Taxonomy" id="706587"/>
    <lineage>
        <taxon>Bacteria</taxon>
        <taxon>Pseudomonadati</taxon>
        <taxon>Thermodesulfobacteriota</taxon>
        <taxon>Desulfomonilia</taxon>
        <taxon>Desulfomonilales</taxon>
        <taxon>Desulfomonilaceae</taxon>
        <taxon>Desulfomonile</taxon>
    </lineage>
</organism>
<dbReference type="STRING" id="706587.Desti_4353"/>
<name>I4CBP5_DESTA</name>
<evidence type="ECO:0000313" key="3">
    <source>
        <dbReference type="EMBL" id="AFM26986.1"/>
    </source>
</evidence>
<evidence type="ECO:0000259" key="2">
    <source>
        <dbReference type="PROSITE" id="PS51371"/>
    </source>
</evidence>
<dbReference type="Gene3D" id="3.10.580.10">
    <property type="entry name" value="CBS-domain"/>
    <property type="match status" value="1"/>
</dbReference>
<dbReference type="HOGENOM" id="CLU_040681_8_0_7"/>
<dbReference type="OrthoDB" id="5470806at2"/>
<dbReference type="AlphaFoldDB" id="I4CBP5"/>
<dbReference type="PROSITE" id="PS51371">
    <property type="entry name" value="CBS"/>
    <property type="match status" value="1"/>
</dbReference>
<dbReference type="Pfam" id="PF00571">
    <property type="entry name" value="CBS"/>
    <property type="match status" value="2"/>
</dbReference>
<sequence length="184" mass="20427">MDKMRVKDLMLPLDQYICVSENETLANAVAELEAAQSKVVPGRHPHRAVLVCDADGNVIGKLSQLDFLRALEPKYSEISDLKKVSGFGLSAEFMKSTMDEYDLWKTPLEDLCRKAATVKLSSIVAAPLEGEFIDQEATLDKAVHQMIMGHHQSLLATSKDRIVGILRLTDVFKEIGNRVKACKI</sequence>
<dbReference type="KEGG" id="dti:Desti_4353"/>
<feature type="domain" description="CBS" evidence="2">
    <location>
        <begin position="10"/>
        <end position="81"/>
    </location>
</feature>
<dbReference type="EMBL" id="CP003360">
    <property type="protein sequence ID" value="AFM26986.1"/>
    <property type="molecule type" value="Genomic_DNA"/>
</dbReference>
<dbReference type="eggNOG" id="COG0517">
    <property type="taxonomic scope" value="Bacteria"/>
</dbReference>
<dbReference type="Proteomes" id="UP000006055">
    <property type="component" value="Chromosome"/>
</dbReference>
<dbReference type="InterPro" id="IPR000644">
    <property type="entry name" value="CBS_dom"/>
</dbReference>
<keyword evidence="4" id="KW-1185">Reference proteome</keyword>